<keyword evidence="2" id="KW-1185">Reference proteome</keyword>
<dbReference type="RefSeq" id="WP_379902161.1">
    <property type="nucleotide sequence ID" value="NZ_JBHRTR010000028.1"/>
</dbReference>
<dbReference type="EMBL" id="JBHRTR010000028">
    <property type="protein sequence ID" value="MFC3228750.1"/>
    <property type="molecule type" value="Genomic_DNA"/>
</dbReference>
<evidence type="ECO:0000313" key="1">
    <source>
        <dbReference type="EMBL" id="MFC3228750.1"/>
    </source>
</evidence>
<proteinExistence type="predicted"/>
<organism evidence="1 2">
    <name type="scientific">Marinibaculum pumilum</name>
    <dbReference type="NCBI Taxonomy" id="1766165"/>
    <lineage>
        <taxon>Bacteria</taxon>
        <taxon>Pseudomonadati</taxon>
        <taxon>Pseudomonadota</taxon>
        <taxon>Alphaproteobacteria</taxon>
        <taxon>Rhodospirillales</taxon>
        <taxon>Rhodospirillaceae</taxon>
        <taxon>Marinibaculum</taxon>
    </lineage>
</organism>
<comment type="caution">
    <text evidence="1">The sequence shown here is derived from an EMBL/GenBank/DDBJ whole genome shotgun (WGS) entry which is preliminary data.</text>
</comment>
<gene>
    <name evidence="1" type="ORF">ACFOGJ_16015</name>
</gene>
<sequence>MGDDVKLTPAQERLLVEVCDGVMRIFWSYSWGYRSALGSPKRQGIGRVADNLISAGMLTVMRREMGTISDITPTAAGRRRRAAIKAREQGK</sequence>
<name>A0ABV7L2X1_9PROT</name>
<dbReference type="Proteomes" id="UP001595528">
    <property type="component" value="Unassembled WGS sequence"/>
</dbReference>
<protein>
    <submittedName>
        <fullName evidence="1">Uncharacterized protein</fullName>
    </submittedName>
</protein>
<evidence type="ECO:0000313" key="2">
    <source>
        <dbReference type="Proteomes" id="UP001595528"/>
    </source>
</evidence>
<accession>A0ABV7L2X1</accession>
<reference evidence="2" key="1">
    <citation type="journal article" date="2019" name="Int. J. Syst. Evol. Microbiol.">
        <title>The Global Catalogue of Microorganisms (GCM) 10K type strain sequencing project: providing services to taxonomists for standard genome sequencing and annotation.</title>
        <authorList>
            <consortium name="The Broad Institute Genomics Platform"/>
            <consortium name="The Broad Institute Genome Sequencing Center for Infectious Disease"/>
            <person name="Wu L."/>
            <person name="Ma J."/>
        </authorList>
    </citation>
    <scope>NUCLEOTIDE SEQUENCE [LARGE SCALE GENOMIC DNA]</scope>
    <source>
        <strain evidence="2">KCTC 42964</strain>
    </source>
</reference>